<feature type="chain" id="PRO_5036416225" evidence="1">
    <location>
        <begin position="19"/>
        <end position="155"/>
    </location>
</feature>
<dbReference type="AlphaFoldDB" id="A0A820GLZ5"/>
<evidence type="ECO:0000313" key="3">
    <source>
        <dbReference type="EMBL" id="CAF4277544.1"/>
    </source>
</evidence>
<accession>A0A820GLZ5</accession>
<evidence type="ECO:0000313" key="4">
    <source>
        <dbReference type="Proteomes" id="UP000663862"/>
    </source>
</evidence>
<dbReference type="Proteomes" id="UP000663862">
    <property type="component" value="Unassembled WGS sequence"/>
</dbReference>
<comment type="caution">
    <text evidence="3">The sequence shown here is derived from an EMBL/GenBank/DDBJ whole genome shotgun (WGS) entry which is preliminary data.</text>
</comment>
<dbReference type="EMBL" id="CAJNYU010003131">
    <property type="protein sequence ID" value="CAF3639503.1"/>
    <property type="molecule type" value="Genomic_DNA"/>
</dbReference>
<keyword evidence="1" id="KW-0732">Signal</keyword>
<evidence type="ECO:0000256" key="1">
    <source>
        <dbReference type="SAM" id="SignalP"/>
    </source>
</evidence>
<sequence>MNKFVIVVVLVCLGLVSAGRHGGPPEKFGGGGGGHSGERYGGSSGTLASKACANATVAQSLVTQMQALITQLTSNGSFTAALQQRAQELAYYNNAANTPLLTSNCTQYFAGVTAATALDKAAQMAQIQYTNVANNLIQGIFRSVGVYYKGGRYEK</sequence>
<dbReference type="Proteomes" id="UP000663869">
    <property type="component" value="Unassembled WGS sequence"/>
</dbReference>
<organism evidence="3 4">
    <name type="scientific">Rotaria socialis</name>
    <dbReference type="NCBI Taxonomy" id="392032"/>
    <lineage>
        <taxon>Eukaryota</taxon>
        <taxon>Metazoa</taxon>
        <taxon>Spiralia</taxon>
        <taxon>Gnathifera</taxon>
        <taxon>Rotifera</taxon>
        <taxon>Eurotatoria</taxon>
        <taxon>Bdelloidea</taxon>
        <taxon>Philodinida</taxon>
        <taxon>Philodinidae</taxon>
        <taxon>Rotaria</taxon>
    </lineage>
</organism>
<gene>
    <name evidence="2" type="ORF">FME351_LOCUS23886</name>
    <name evidence="3" type="ORF">TSG867_LOCUS4760</name>
</gene>
<evidence type="ECO:0000313" key="2">
    <source>
        <dbReference type="EMBL" id="CAF3639503.1"/>
    </source>
</evidence>
<proteinExistence type="predicted"/>
<name>A0A820GLZ5_9BILA</name>
<feature type="signal peptide" evidence="1">
    <location>
        <begin position="1"/>
        <end position="18"/>
    </location>
</feature>
<dbReference type="EMBL" id="CAJOBQ010000157">
    <property type="protein sequence ID" value="CAF4277544.1"/>
    <property type="molecule type" value="Genomic_DNA"/>
</dbReference>
<protein>
    <submittedName>
        <fullName evidence="3">Uncharacterized protein</fullName>
    </submittedName>
</protein>
<reference evidence="3" key="1">
    <citation type="submission" date="2021-02" db="EMBL/GenBank/DDBJ databases">
        <authorList>
            <person name="Nowell W R."/>
        </authorList>
    </citation>
    <scope>NUCLEOTIDE SEQUENCE</scope>
</reference>